<dbReference type="InterPro" id="IPR038969">
    <property type="entry name" value="FEN"/>
</dbReference>
<dbReference type="SUPFAM" id="SSF47807">
    <property type="entry name" value="5' to 3' exonuclease, C-terminal subdomain"/>
    <property type="match status" value="1"/>
</dbReference>
<dbReference type="GO" id="GO:0017108">
    <property type="term" value="F:5'-flap endonuclease activity"/>
    <property type="evidence" value="ECO:0007669"/>
    <property type="project" value="InterPro"/>
</dbReference>
<comment type="caution">
    <text evidence="8">The sequence shown here is derived from an EMBL/GenBank/DDBJ whole genome shotgun (WGS) entry which is preliminary data.</text>
</comment>
<dbReference type="Proteomes" id="UP000321769">
    <property type="component" value="Unassembled WGS sequence"/>
</dbReference>
<accession>A0A512HUM3</accession>
<dbReference type="CDD" id="cd09898">
    <property type="entry name" value="H3TH_53EXO"/>
    <property type="match status" value="1"/>
</dbReference>
<evidence type="ECO:0000259" key="7">
    <source>
        <dbReference type="SMART" id="SM00475"/>
    </source>
</evidence>
<evidence type="ECO:0000256" key="3">
    <source>
        <dbReference type="ARBA" id="ARBA00022839"/>
    </source>
</evidence>
<dbReference type="PANTHER" id="PTHR42646:SF2">
    <property type="entry name" value="5'-3' EXONUCLEASE FAMILY PROTEIN"/>
    <property type="match status" value="1"/>
</dbReference>
<evidence type="ECO:0000256" key="6">
    <source>
        <dbReference type="ARBA" id="ARBA00050026"/>
    </source>
</evidence>
<proteinExistence type="predicted"/>
<protein>
    <recommendedName>
        <fullName evidence="6">5'-3' exonuclease</fullName>
    </recommendedName>
</protein>
<name>A0A512HUM3_9ACTN</name>
<feature type="domain" description="5'-3' exonuclease" evidence="7">
    <location>
        <begin position="6"/>
        <end position="277"/>
    </location>
</feature>
<keyword evidence="9" id="KW-1185">Reference proteome</keyword>
<gene>
    <name evidence="8" type="ORF">AFL01nite_14740</name>
</gene>
<dbReference type="GO" id="GO:0033567">
    <property type="term" value="P:DNA replication, Okazaki fragment processing"/>
    <property type="evidence" value="ECO:0007669"/>
    <property type="project" value="InterPro"/>
</dbReference>
<sequence>MGAMSSRLLLLDTASLYFRAFYGVPDSIKAADGRPVNAVRGILDFLATLQARYEPAAVVACWDDDWRPAWRVELLDTYKTHRVADPEAGIEETPDLLAHQVPLIAEALTLAGATVVGAPEAEADDVIGTLVHRWETGIDVVTGDRDLFQLVDDARDVRVLYTARGVSKHDVVDAAWVREKYGIEPGQYVDFAVMRGDASDGLPGVPGIGDKTAATLLREFTDLDGIRAAAADPGSSLRPRIRQSLLDSADYIDAAVKVVTVRPDLDLEDPVTGVMDVEALRTFGEQWNVAGPVERLLESVTT</sequence>
<keyword evidence="1" id="KW-0540">Nuclease</keyword>
<dbReference type="Gene3D" id="1.10.150.20">
    <property type="entry name" value="5' to 3' exonuclease, C-terminal subdomain"/>
    <property type="match status" value="1"/>
</dbReference>
<keyword evidence="2" id="KW-0378">Hydrolase</keyword>
<dbReference type="Gene3D" id="3.40.50.1010">
    <property type="entry name" value="5'-nuclease"/>
    <property type="match status" value="1"/>
</dbReference>
<dbReference type="InterPro" id="IPR020045">
    <property type="entry name" value="DNA_polI_H3TH"/>
</dbReference>
<dbReference type="GO" id="GO:0003677">
    <property type="term" value="F:DNA binding"/>
    <property type="evidence" value="ECO:0007669"/>
    <property type="project" value="UniProtKB-KW"/>
</dbReference>
<dbReference type="PANTHER" id="PTHR42646">
    <property type="entry name" value="FLAP ENDONUCLEASE XNI"/>
    <property type="match status" value="1"/>
</dbReference>
<dbReference type="SMART" id="SM00475">
    <property type="entry name" value="53EXOc"/>
    <property type="match status" value="1"/>
</dbReference>
<evidence type="ECO:0000313" key="9">
    <source>
        <dbReference type="Proteomes" id="UP000321769"/>
    </source>
</evidence>
<dbReference type="InterPro" id="IPR002421">
    <property type="entry name" value="5-3_exonuclease"/>
</dbReference>
<comment type="function">
    <text evidence="5">5'-3' exonuclease acting preferentially on double-stranded DNA.</text>
</comment>
<keyword evidence="3 8" id="KW-0269">Exonuclease</keyword>
<dbReference type="GO" id="GO:0008409">
    <property type="term" value="F:5'-3' exonuclease activity"/>
    <property type="evidence" value="ECO:0007669"/>
    <property type="project" value="InterPro"/>
</dbReference>
<evidence type="ECO:0000256" key="5">
    <source>
        <dbReference type="ARBA" id="ARBA00049957"/>
    </source>
</evidence>
<evidence type="ECO:0000256" key="4">
    <source>
        <dbReference type="ARBA" id="ARBA00023125"/>
    </source>
</evidence>
<keyword evidence="4" id="KW-0238">DNA-binding</keyword>
<dbReference type="EMBL" id="BJZQ01000005">
    <property type="protein sequence ID" value="GEO89147.1"/>
    <property type="molecule type" value="Genomic_DNA"/>
</dbReference>
<dbReference type="SMART" id="SM00279">
    <property type="entry name" value="HhH2"/>
    <property type="match status" value="1"/>
</dbReference>
<dbReference type="InterPro" id="IPR008918">
    <property type="entry name" value="HhH2"/>
</dbReference>
<dbReference type="InterPro" id="IPR029060">
    <property type="entry name" value="PIN-like_dom_sf"/>
</dbReference>
<dbReference type="AlphaFoldDB" id="A0A512HUM3"/>
<dbReference type="CDD" id="cd09859">
    <property type="entry name" value="PIN_53EXO"/>
    <property type="match status" value="1"/>
</dbReference>
<evidence type="ECO:0000256" key="2">
    <source>
        <dbReference type="ARBA" id="ARBA00022801"/>
    </source>
</evidence>
<dbReference type="SUPFAM" id="SSF88723">
    <property type="entry name" value="PIN domain-like"/>
    <property type="match status" value="1"/>
</dbReference>
<reference evidence="8 9" key="1">
    <citation type="submission" date="2019-07" db="EMBL/GenBank/DDBJ databases">
        <title>Whole genome shotgun sequence of Aeromicrobium flavum NBRC 107625.</title>
        <authorList>
            <person name="Hosoyama A."/>
            <person name="Uohara A."/>
            <person name="Ohji S."/>
            <person name="Ichikawa N."/>
        </authorList>
    </citation>
    <scope>NUCLEOTIDE SEQUENCE [LARGE SCALE GENOMIC DNA]</scope>
    <source>
        <strain evidence="8 9">NBRC 107625</strain>
    </source>
</reference>
<dbReference type="InterPro" id="IPR020046">
    <property type="entry name" value="5-3_exonucl_a-hlix_arch_N"/>
</dbReference>
<dbReference type="Pfam" id="PF02739">
    <property type="entry name" value="5_3_exonuc_N"/>
    <property type="match status" value="1"/>
</dbReference>
<dbReference type="InterPro" id="IPR036279">
    <property type="entry name" value="5-3_exonuclease_C_sf"/>
</dbReference>
<organism evidence="8 9">
    <name type="scientific">Aeromicrobium flavum</name>
    <dbReference type="NCBI Taxonomy" id="416568"/>
    <lineage>
        <taxon>Bacteria</taxon>
        <taxon>Bacillati</taxon>
        <taxon>Actinomycetota</taxon>
        <taxon>Actinomycetes</taxon>
        <taxon>Propionibacteriales</taxon>
        <taxon>Nocardioidaceae</taxon>
        <taxon>Aeromicrobium</taxon>
    </lineage>
</organism>
<dbReference type="Pfam" id="PF01367">
    <property type="entry name" value="5_3_exonuc"/>
    <property type="match status" value="1"/>
</dbReference>
<evidence type="ECO:0000313" key="8">
    <source>
        <dbReference type="EMBL" id="GEO89147.1"/>
    </source>
</evidence>
<evidence type="ECO:0000256" key="1">
    <source>
        <dbReference type="ARBA" id="ARBA00022722"/>
    </source>
</evidence>